<evidence type="ECO:0000313" key="2">
    <source>
        <dbReference type="EMBL" id="KAK1270528.1"/>
    </source>
</evidence>
<keyword evidence="3" id="KW-1185">Reference proteome</keyword>
<evidence type="ECO:0000313" key="3">
    <source>
        <dbReference type="Proteomes" id="UP001179952"/>
    </source>
</evidence>
<protein>
    <submittedName>
        <fullName evidence="2">Uncharacterized protein</fullName>
    </submittedName>
</protein>
<accession>A0AAV9B2K1</accession>
<keyword evidence="1" id="KW-0812">Transmembrane</keyword>
<sequence length="596" mass="69687">MESLPEVYLLTSLQIGDIQSYLSRTFLYFAPMSNRFLILVDNRPWLSNKHSRTTQLWQLLVNKYGMSPFKNTRTLLRDLDTDSKMATSELLKSNSDKFKSFNKWFSVIKAVKWQEKSLFPVMDLSKALHGFIVFEVEWKDVRGINYLNELQTDTSLTLEVKSMKKWEFDSLEQALRCTSSWFMGMATEAQSLKHNMKKVHDLHIHNRNSSSSSPSSSEAPFNIYDDKDSEELSIAPTQYVDTLLLFRFSDRSLPSKLGQIFMSDVRLLTLLESGLPTWAVFFQSYPLFKHMYRPWMRPLTQTLYVLISLLTIVIGFYDLYKNIPLLKATVAHIFGPFFNWIETWDMVSRIRYLGTMLFLQNLEKGVIWILSVSRTVRPLFVVLTKPLIEPFTEVAEFIEPVWNIFIATGELFFSTVWDVVESLFNTVFEFFGDLLWPFEFLYSYIWNLVLLVYPLLNSMWELLVAPIRIALTLVNHSASILVEVYDFLKGVWQSASSMTDFISLSKVESSVYEISIWRSLRNDLFSQIFQALRSILKGLMVFFVACNRHRLSIYRQMQAFLQRISRLIRLAPRTCTCRESLQTEHKVDAKECDHCK</sequence>
<feature type="transmembrane region" description="Helical" evidence="1">
    <location>
        <begin position="302"/>
        <end position="320"/>
    </location>
</feature>
<dbReference type="AlphaFoldDB" id="A0AAV9B2K1"/>
<reference evidence="2" key="1">
    <citation type="journal article" date="2023" name="Nat. Commun.">
        <title>Diploid and tetraploid genomes of Acorus and the evolution of monocots.</title>
        <authorList>
            <person name="Ma L."/>
            <person name="Liu K.W."/>
            <person name="Li Z."/>
            <person name="Hsiao Y.Y."/>
            <person name="Qi Y."/>
            <person name="Fu T."/>
            <person name="Tang G.D."/>
            <person name="Zhang D."/>
            <person name="Sun W.H."/>
            <person name="Liu D.K."/>
            <person name="Li Y."/>
            <person name="Chen G.Z."/>
            <person name="Liu X.D."/>
            <person name="Liao X.Y."/>
            <person name="Jiang Y.T."/>
            <person name="Yu X."/>
            <person name="Hao Y."/>
            <person name="Huang J."/>
            <person name="Zhao X.W."/>
            <person name="Ke S."/>
            <person name="Chen Y.Y."/>
            <person name="Wu W.L."/>
            <person name="Hsu J.L."/>
            <person name="Lin Y.F."/>
            <person name="Huang M.D."/>
            <person name="Li C.Y."/>
            <person name="Huang L."/>
            <person name="Wang Z.W."/>
            <person name="Zhao X."/>
            <person name="Zhong W.Y."/>
            <person name="Peng D.H."/>
            <person name="Ahmad S."/>
            <person name="Lan S."/>
            <person name="Zhang J.S."/>
            <person name="Tsai W.C."/>
            <person name="Van de Peer Y."/>
            <person name="Liu Z.J."/>
        </authorList>
    </citation>
    <scope>NUCLEOTIDE SEQUENCE</scope>
    <source>
        <strain evidence="2">SCP</strain>
    </source>
</reference>
<organism evidence="2 3">
    <name type="scientific">Acorus gramineus</name>
    <name type="common">Dwarf sweet flag</name>
    <dbReference type="NCBI Taxonomy" id="55184"/>
    <lineage>
        <taxon>Eukaryota</taxon>
        <taxon>Viridiplantae</taxon>
        <taxon>Streptophyta</taxon>
        <taxon>Embryophyta</taxon>
        <taxon>Tracheophyta</taxon>
        <taxon>Spermatophyta</taxon>
        <taxon>Magnoliopsida</taxon>
        <taxon>Liliopsida</taxon>
        <taxon>Acoraceae</taxon>
        <taxon>Acorus</taxon>
    </lineage>
</organism>
<feature type="transmembrane region" description="Helical" evidence="1">
    <location>
        <begin position="440"/>
        <end position="456"/>
    </location>
</feature>
<dbReference type="PANTHER" id="PTHR34553">
    <property type="entry name" value="OS05G0597400 PROTEIN"/>
    <property type="match status" value="1"/>
</dbReference>
<comment type="caution">
    <text evidence="2">The sequence shown here is derived from an EMBL/GenBank/DDBJ whole genome shotgun (WGS) entry which is preliminary data.</text>
</comment>
<name>A0AAV9B2K1_ACOGR</name>
<evidence type="ECO:0000256" key="1">
    <source>
        <dbReference type="SAM" id="Phobius"/>
    </source>
</evidence>
<keyword evidence="1" id="KW-1133">Transmembrane helix</keyword>
<reference evidence="2" key="2">
    <citation type="submission" date="2023-06" db="EMBL/GenBank/DDBJ databases">
        <authorList>
            <person name="Ma L."/>
            <person name="Liu K.-W."/>
            <person name="Li Z."/>
            <person name="Hsiao Y.-Y."/>
            <person name="Qi Y."/>
            <person name="Fu T."/>
            <person name="Tang G."/>
            <person name="Zhang D."/>
            <person name="Sun W.-H."/>
            <person name="Liu D.-K."/>
            <person name="Li Y."/>
            <person name="Chen G.-Z."/>
            <person name="Liu X.-D."/>
            <person name="Liao X.-Y."/>
            <person name="Jiang Y.-T."/>
            <person name="Yu X."/>
            <person name="Hao Y."/>
            <person name="Huang J."/>
            <person name="Zhao X.-W."/>
            <person name="Ke S."/>
            <person name="Chen Y.-Y."/>
            <person name="Wu W.-L."/>
            <person name="Hsu J.-L."/>
            <person name="Lin Y.-F."/>
            <person name="Huang M.-D."/>
            <person name="Li C.-Y."/>
            <person name="Huang L."/>
            <person name="Wang Z.-W."/>
            <person name="Zhao X."/>
            <person name="Zhong W.-Y."/>
            <person name="Peng D.-H."/>
            <person name="Ahmad S."/>
            <person name="Lan S."/>
            <person name="Zhang J.-S."/>
            <person name="Tsai W.-C."/>
            <person name="Van De Peer Y."/>
            <person name="Liu Z.-J."/>
        </authorList>
    </citation>
    <scope>NUCLEOTIDE SEQUENCE</scope>
    <source>
        <strain evidence="2">SCP</strain>
        <tissue evidence="2">Leaves</tissue>
    </source>
</reference>
<dbReference type="EMBL" id="JAUJYN010000005">
    <property type="protein sequence ID" value="KAK1270528.1"/>
    <property type="molecule type" value="Genomic_DNA"/>
</dbReference>
<proteinExistence type="predicted"/>
<gene>
    <name evidence="2" type="ORF">QJS04_geneDACA012677</name>
</gene>
<dbReference type="Proteomes" id="UP001179952">
    <property type="component" value="Unassembled WGS sequence"/>
</dbReference>
<dbReference type="PANTHER" id="PTHR34553:SF4">
    <property type="entry name" value="G1_S-SPECIFIC CYCLIN-E PROTEIN"/>
    <property type="match status" value="1"/>
</dbReference>
<keyword evidence="1" id="KW-0472">Membrane</keyword>